<dbReference type="FunFam" id="1.10.287.130:FF:000002">
    <property type="entry name" value="Two-component osmosensing histidine kinase"/>
    <property type="match status" value="1"/>
</dbReference>
<dbReference type="PANTHER" id="PTHR45339:SF5">
    <property type="entry name" value="HISTIDINE KINASE"/>
    <property type="match status" value="1"/>
</dbReference>
<dbReference type="PRINTS" id="PR00344">
    <property type="entry name" value="BCTRLSENSOR"/>
</dbReference>
<evidence type="ECO:0000313" key="13">
    <source>
        <dbReference type="EMBL" id="CUH64188.1"/>
    </source>
</evidence>
<dbReference type="Proteomes" id="UP000051887">
    <property type="component" value="Unassembled WGS sequence"/>
</dbReference>
<dbReference type="SUPFAM" id="SSF55874">
    <property type="entry name" value="ATPase domain of HSP90 chaperone/DNA topoisomerase II/histidine kinase"/>
    <property type="match status" value="1"/>
</dbReference>
<evidence type="ECO:0000256" key="2">
    <source>
        <dbReference type="ARBA" id="ARBA00012438"/>
    </source>
</evidence>
<dbReference type="InterPro" id="IPR036097">
    <property type="entry name" value="HisK_dim/P_sf"/>
</dbReference>
<dbReference type="InterPro" id="IPR003594">
    <property type="entry name" value="HATPase_dom"/>
</dbReference>
<dbReference type="Pfam" id="PF02518">
    <property type="entry name" value="HATPase_c"/>
    <property type="match status" value="1"/>
</dbReference>
<dbReference type="Pfam" id="PF00512">
    <property type="entry name" value="HisKA"/>
    <property type="match status" value="1"/>
</dbReference>
<comment type="catalytic activity">
    <reaction evidence="1">
        <text>ATP + protein L-histidine = ADP + protein N-phospho-L-histidine.</text>
        <dbReference type="EC" id="2.7.13.3"/>
    </reaction>
</comment>
<dbReference type="GO" id="GO:0005524">
    <property type="term" value="F:ATP binding"/>
    <property type="evidence" value="ECO:0007669"/>
    <property type="project" value="UniProtKB-KW"/>
</dbReference>
<dbReference type="PROSITE" id="PS50110">
    <property type="entry name" value="RESPONSE_REGULATORY"/>
    <property type="match status" value="1"/>
</dbReference>
<keyword evidence="10" id="KW-1133">Transmembrane helix</keyword>
<dbReference type="SMART" id="SM00448">
    <property type="entry name" value="REC"/>
    <property type="match status" value="1"/>
</dbReference>
<evidence type="ECO:0000256" key="8">
    <source>
        <dbReference type="ARBA" id="ARBA00023012"/>
    </source>
</evidence>
<reference evidence="13 15" key="1">
    <citation type="submission" date="2015-09" db="EMBL/GenBank/DDBJ databases">
        <authorList>
            <person name="Rodrigo-Torres L."/>
            <person name="Arahal D.R."/>
        </authorList>
    </citation>
    <scope>NUCLEOTIDE SEQUENCE [LARGE SCALE GENOMIC DNA]</scope>
    <source>
        <strain evidence="13 15">CECT 5118</strain>
    </source>
</reference>
<dbReference type="Gene3D" id="3.40.50.2300">
    <property type="match status" value="1"/>
</dbReference>
<proteinExistence type="predicted"/>
<evidence type="ECO:0000313" key="14">
    <source>
        <dbReference type="EMBL" id="CUH74457.1"/>
    </source>
</evidence>
<dbReference type="SUPFAM" id="SSF52172">
    <property type="entry name" value="CheY-like"/>
    <property type="match status" value="1"/>
</dbReference>
<feature type="modified residue" description="4-aspartylphosphate" evidence="9">
    <location>
        <position position="676"/>
    </location>
</feature>
<dbReference type="Pfam" id="PF00072">
    <property type="entry name" value="Response_reg"/>
    <property type="match status" value="1"/>
</dbReference>
<keyword evidence="8" id="KW-0902">Two-component regulatory system</keyword>
<dbReference type="GO" id="GO:0000155">
    <property type="term" value="F:phosphorelay sensor kinase activity"/>
    <property type="evidence" value="ECO:0007669"/>
    <property type="project" value="InterPro"/>
</dbReference>
<evidence type="ECO:0000313" key="15">
    <source>
        <dbReference type="Proteomes" id="UP000051086"/>
    </source>
</evidence>
<evidence type="ECO:0000256" key="10">
    <source>
        <dbReference type="SAM" id="Phobius"/>
    </source>
</evidence>
<keyword evidence="10" id="KW-0812">Transmembrane</keyword>
<accession>A0A0P1F876</accession>
<evidence type="ECO:0000256" key="9">
    <source>
        <dbReference type="PROSITE-ProRule" id="PRU00169"/>
    </source>
</evidence>
<sequence>MGVDDHRNRIPRLIGLSAPRVIILVLLGALVVAALFGFALRSENQARRTAEDTISAVESARYSFKVSQLTHRSMRAYDQAQLTADPAKLTMANHLIRAALGFTASPFAHNQELVDDMVRDLNEIEAIMRAGGLDASVDQLARLDQLLALIDRSTIKYEQVTQNRFQLQLHLMETVEHRKGVMIRVASVSILAALVICAVILVFMRAEQIQANRRIEAETASQAKSAFLANMSHEIRTPMNGIVGLLELLKQSPMTDAQRQMIENINDSAFFLLRIIDDILDAAKIDAGKMQLEEQPFNLLEAVERAAESLAVEARSNNVRFQVYVDPEVPDCVSGDALRLRQILLNLLSNAIKFSRSEDGKLGHVQLWVSVARDPDRLQFRVIDKGIGMEPEVIERIFHPFNQGEESTTRKFGGTGLGLVITRNLVELMGGVLEVESTPNDGSTFTVTIPNLPAICEETLPDVEGVHVILRMDHLNFSARMGQSLERRGAVVHIAENRSDMAAQIKQAGGEAVLVLGLGSFEENAEEMDVLLQEHADLKIMVMDPARGNPKGLTAPGLYVSYRYPMHHSDLVRGIAMLSGRWKGPKPVVQARPEVLVPGEPPMLLPPLQIETVGKGSEGRDAGRAAHVLVIEDNPLNLSVLTRQLTVLGVSYQTATNGQEGLEHWRKGQFDAILTDCQMPVMDGLDMTRQIRSEEAQSGSAAIPILAISASALPQEAERSLAAGMSDYLTKPLQIETLAQSLQSWLPGAVPEGRGDLKGPSLS</sequence>
<evidence type="ECO:0000256" key="6">
    <source>
        <dbReference type="ARBA" id="ARBA00022777"/>
    </source>
</evidence>
<dbReference type="Gene3D" id="3.30.565.10">
    <property type="entry name" value="Histidine kinase-like ATPase, C-terminal domain"/>
    <property type="match status" value="1"/>
</dbReference>
<dbReference type="EMBL" id="CYSC01000047">
    <property type="protein sequence ID" value="CUH74457.1"/>
    <property type="molecule type" value="Genomic_DNA"/>
</dbReference>
<dbReference type="SMART" id="SM00387">
    <property type="entry name" value="HATPase_c"/>
    <property type="match status" value="1"/>
</dbReference>
<dbReference type="Gene3D" id="1.10.287.130">
    <property type="match status" value="1"/>
</dbReference>
<dbReference type="CDD" id="cd17546">
    <property type="entry name" value="REC_hyHK_CKI1_RcsC-like"/>
    <property type="match status" value="1"/>
</dbReference>
<feature type="transmembrane region" description="Helical" evidence="10">
    <location>
        <begin position="181"/>
        <end position="204"/>
    </location>
</feature>
<dbReference type="InterPro" id="IPR003661">
    <property type="entry name" value="HisK_dim/P_dom"/>
</dbReference>
<dbReference type="SMART" id="SM00388">
    <property type="entry name" value="HisKA"/>
    <property type="match status" value="1"/>
</dbReference>
<dbReference type="EMBL" id="CYSB01000010">
    <property type="protein sequence ID" value="CUH64188.1"/>
    <property type="molecule type" value="Genomic_DNA"/>
</dbReference>
<evidence type="ECO:0000256" key="3">
    <source>
        <dbReference type="ARBA" id="ARBA00022553"/>
    </source>
</evidence>
<name>A0A0P1F876_9RHOB</name>
<dbReference type="InterPro" id="IPR004358">
    <property type="entry name" value="Sig_transdc_His_kin-like_C"/>
</dbReference>
<feature type="domain" description="Response regulatory" evidence="12">
    <location>
        <begin position="627"/>
        <end position="746"/>
    </location>
</feature>
<evidence type="ECO:0000256" key="5">
    <source>
        <dbReference type="ARBA" id="ARBA00022741"/>
    </source>
</evidence>
<dbReference type="AlphaFoldDB" id="A0A0P1F876"/>
<dbReference type="PANTHER" id="PTHR45339">
    <property type="entry name" value="HYBRID SIGNAL TRANSDUCTION HISTIDINE KINASE J"/>
    <property type="match status" value="1"/>
</dbReference>
<keyword evidence="7" id="KW-0067">ATP-binding</keyword>
<dbReference type="FunFam" id="3.30.565.10:FF:000078">
    <property type="entry name" value="Two-component sensor histidine kinase"/>
    <property type="match status" value="1"/>
</dbReference>
<dbReference type="CDD" id="cd16922">
    <property type="entry name" value="HATPase_EvgS-ArcB-TorS-like"/>
    <property type="match status" value="1"/>
</dbReference>
<keyword evidence="5" id="KW-0547">Nucleotide-binding</keyword>
<dbReference type="PROSITE" id="PS50109">
    <property type="entry name" value="HIS_KIN"/>
    <property type="match status" value="1"/>
</dbReference>
<feature type="domain" description="Histidine kinase" evidence="11">
    <location>
        <begin position="230"/>
        <end position="453"/>
    </location>
</feature>
<dbReference type="OrthoDB" id="9786919at2"/>
<evidence type="ECO:0000256" key="7">
    <source>
        <dbReference type="ARBA" id="ARBA00022840"/>
    </source>
</evidence>
<organism evidence="14 16">
    <name type="scientific">Thalassovita autumnalis</name>
    <dbReference type="NCBI Taxonomy" id="2072972"/>
    <lineage>
        <taxon>Bacteria</taxon>
        <taxon>Pseudomonadati</taxon>
        <taxon>Pseudomonadota</taxon>
        <taxon>Alphaproteobacteria</taxon>
        <taxon>Rhodobacterales</taxon>
        <taxon>Roseobacteraceae</taxon>
        <taxon>Thalassovita</taxon>
    </lineage>
</organism>
<gene>
    <name evidence="14" type="primary">barA</name>
    <name evidence="13" type="ORF">TL5118_00780</name>
    <name evidence="14" type="ORF">TL5120_04277</name>
</gene>
<evidence type="ECO:0000313" key="16">
    <source>
        <dbReference type="Proteomes" id="UP000051887"/>
    </source>
</evidence>
<keyword evidence="10" id="KW-0472">Membrane</keyword>
<protein>
    <recommendedName>
        <fullName evidence="2">histidine kinase</fullName>
        <ecNumber evidence="2">2.7.13.3</ecNumber>
    </recommendedName>
</protein>
<dbReference type="Proteomes" id="UP000051086">
    <property type="component" value="Unassembled WGS sequence"/>
</dbReference>
<evidence type="ECO:0000256" key="4">
    <source>
        <dbReference type="ARBA" id="ARBA00022679"/>
    </source>
</evidence>
<keyword evidence="15" id="KW-1185">Reference proteome</keyword>
<dbReference type="InterPro" id="IPR005467">
    <property type="entry name" value="His_kinase_dom"/>
</dbReference>
<dbReference type="EC" id="2.7.13.3" evidence="2"/>
<keyword evidence="3 9" id="KW-0597">Phosphoprotein</keyword>
<evidence type="ECO:0000256" key="1">
    <source>
        <dbReference type="ARBA" id="ARBA00000085"/>
    </source>
</evidence>
<dbReference type="CDD" id="cd00082">
    <property type="entry name" value="HisKA"/>
    <property type="match status" value="1"/>
</dbReference>
<feature type="transmembrane region" description="Helical" evidence="10">
    <location>
        <begin position="20"/>
        <end position="40"/>
    </location>
</feature>
<dbReference type="InterPro" id="IPR001789">
    <property type="entry name" value="Sig_transdc_resp-reg_receiver"/>
</dbReference>
<dbReference type="InterPro" id="IPR011006">
    <property type="entry name" value="CheY-like_superfamily"/>
</dbReference>
<keyword evidence="6 14" id="KW-0418">Kinase</keyword>
<dbReference type="InterPro" id="IPR036890">
    <property type="entry name" value="HATPase_C_sf"/>
</dbReference>
<evidence type="ECO:0000259" key="12">
    <source>
        <dbReference type="PROSITE" id="PS50110"/>
    </source>
</evidence>
<evidence type="ECO:0000259" key="11">
    <source>
        <dbReference type="PROSITE" id="PS50109"/>
    </source>
</evidence>
<dbReference type="SUPFAM" id="SSF47384">
    <property type="entry name" value="Homodimeric domain of signal transducing histidine kinase"/>
    <property type="match status" value="1"/>
</dbReference>
<keyword evidence="4 14" id="KW-0808">Transferase</keyword>
<reference evidence="14 16" key="2">
    <citation type="submission" date="2015-09" db="EMBL/GenBank/DDBJ databases">
        <authorList>
            <consortium name="Swine Surveillance"/>
        </authorList>
    </citation>
    <scope>NUCLEOTIDE SEQUENCE [LARGE SCALE GENOMIC DNA]</scope>
    <source>
        <strain evidence="14 16">5120</strain>
    </source>
</reference>